<protein>
    <submittedName>
        <fullName evidence="1">Uncharacterized protein</fullName>
    </submittedName>
</protein>
<evidence type="ECO:0000313" key="1">
    <source>
        <dbReference type="EMBL" id="SPD31943.1"/>
    </source>
</evidence>
<accession>A0A2N9J612</accession>
<gene>
    <name evidence="1" type="ORF">FSB_LOCUS59825</name>
</gene>
<reference evidence="1" key="1">
    <citation type="submission" date="2018-02" db="EMBL/GenBank/DDBJ databases">
        <authorList>
            <person name="Cohen D.B."/>
            <person name="Kent A.D."/>
        </authorList>
    </citation>
    <scope>NUCLEOTIDE SEQUENCE</scope>
</reference>
<proteinExistence type="predicted"/>
<organism evidence="1">
    <name type="scientific">Fagus sylvatica</name>
    <name type="common">Beechnut</name>
    <dbReference type="NCBI Taxonomy" id="28930"/>
    <lineage>
        <taxon>Eukaryota</taxon>
        <taxon>Viridiplantae</taxon>
        <taxon>Streptophyta</taxon>
        <taxon>Embryophyta</taxon>
        <taxon>Tracheophyta</taxon>
        <taxon>Spermatophyta</taxon>
        <taxon>Magnoliopsida</taxon>
        <taxon>eudicotyledons</taxon>
        <taxon>Gunneridae</taxon>
        <taxon>Pentapetalae</taxon>
        <taxon>rosids</taxon>
        <taxon>fabids</taxon>
        <taxon>Fagales</taxon>
        <taxon>Fagaceae</taxon>
        <taxon>Fagus</taxon>
    </lineage>
</organism>
<name>A0A2N9J612_FAGSY</name>
<dbReference type="EMBL" id="OIVN01006382">
    <property type="protein sequence ID" value="SPD31943.1"/>
    <property type="molecule type" value="Genomic_DNA"/>
</dbReference>
<sequence>MYSTTSTTRENGYFPMRGLDPRGGYSGIQIHIHWKIGLQETELNGHTTVYNPCACRGDEREREIPLPDFRSNEVCEREREVRSEGKKGRENAECPVGLVGTVEAAPWMFP</sequence>
<dbReference type="AlphaFoldDB" id="A0A2N9J612"/>